<name>A0A2A7S3Y1_BURGA</name>
<dbReference type="AlphaFoldDB" id="A0A2A7S3Y1"/>
<accession>A0A2A7S3Y1</accession>
<proteinExistence type="predicted"/>
<gene>
    <name evidence="1" type="ORF">CRM94_28580</name>
</gene>
<organism evidence="1 2">
    <name type="scientific">Burkholderia gladioli</name>
    <name type="common">Pseudomonas marginata</name>
    <name type="synonym">Phytomonas marginata</name>
    <dbReference type="NCBI Taxonomy" id="28095"/>
    <lineage>
        <taxon>Bacteria</taxon>
        <taxon>Pseudomonadati</taxon>
        <taxon>Pseudomonadota</taxon>
        <taxon>Betaproteobacteria</taxon>
        <taxon>Burkholderiales</taxon>
        <taxon>Burkholderiaceae</taxon>
        <taxon>Burkholderia</taxon>
    </lineage>
</organism>
<evidence type="ECO:0000313" key="1">
    <source>
        <dbReference type="EMBL" id="PEH38357.1"/>
    </source>
</evidence>
<dbReference type="Proteomes" id="UP000220629">
    <property type="component" value="Unassembled WGS sequence"/>
</dbReference>
<dbReference type="EMBL" id="PDDY01000004">
    <property type="protein sequence ID" value="PEH38357.1"/>
    <property type="molecule type" value="Genomic_DNA"/>
</dbReference>
<sequence>MRLVTYRNPGLAIRAIRGEDHEQGRDSLLTGLQDRMPITDTLSVSTRNSTLLGSKRALEN</sequence>
<comment type="caution">
    <text evidence="1">The sequence shown here is derived from an EMBL/GenBank/DDBJ whole genome shotgun (WGS) entry which is preliminary data.</text>
</comment>
<evidence type="ECO:0000313" key="2">
    <source>
        <dbReference type="Proteomes" id="UP000220629"/>
    </source>
</evidence>
<protein>
    <submittedName>
        <fullName evidence="1">Uncharacterized protein</fullName>
    </submittedName>
</protein>
<reference evidence="2" key="1">
    <citation type="submission" date="2017-09" db="EMBL/GenBank/DDBJ databases">
        <title>FDA dAtabase for Regulatory Grade micrObial Sequences (FDA-ARGOS): Supporting development and validation of Infectious Disease Dx tests.</title>
        <authorList>
            <person name="Minogue T."/>
            <person name="Wolcott M."/>
            <person name="Wasieloski L."/>
            <person name="Aguilar W."/>
            <person name="Moore D."/>
            <person name="Tallon L."/>
            <person name="Sadzewicz L."/>
            <person name="Ott S."/>
            <person name="Zhao X."/>
            <person name="Nagaraj S."/>
            <person name="Vavikolanu K."/>
            <person name="Aluvathingal J."/>
            <person name="Nadendla S."/>
            <person name="Sichtig H."/>
        </authorList>
    </citation>
    <scope>NUCLEOTIDE SEQUENCE [LARGE SCALE GENOMIC DNA]</scope>
    <source>
        <strain evidence="2">FDAARGOS_390</strain>
    </source>
</reference>